<dbReference type="InterPro" id="IPR023404">
    <property type="entry name" value="rSAM_horseshoe"/>
</dbReference>
<dbReference type="InterPro" id="IPR007197">
    <property type="entry name" value="rSAM"/>
</dbReference>
<evidence type="ECO:0000256" key="4">
    <source>
        <dbReference type="ARBA" id="ARBA00023004"/>
    </source>
</evidence>
<dbReference type="Gene3D" id="3.80.30.20">
    <property type="entry name" value="tm_1862 like domain"/>
    <property type="match status" value="1"/>
</dbReference>
<dbReference type="SFLD" id="SFLDS00029">
    <property type="entry name" value="Radical_SAM"/>
    <property type="match status" value="1"/>
</dbReference>
<evidence type="ECO:0000313" key="7">
    <source>
        <dbReference type="EMBL" id="MDR6288688.1"/>
    </source>
</evidence>
<feature type="domain" description="Radical SAM core" evidence="6">
    <location>
        <begin position="198"/>
        <end position="423"/>
    </location>
</feature>
<organism evidence="7 8">
    <name type="scientific">Inquilinus ginsengisoli</name>
    <dbReference type="NCBI Taxonomy" id="363840"/>
    <lineage>
        <taxon>Bacteria</taxon>
        <taxon>Pseudomonadati</taxon>
        <taxon>Pseudomonadota</taxon>
        <taxon>Alphaproteobacteria</taxon>
        <taxon>Rhodospirillales</taxon>
        <taxon>Rhodospirillaceae</taxon>
        <taxon>Inquilinus</taxon>
    </lineage>
</organism>
<protein>
    <recommendedName>
        <fullName evidence="6">Radical SAM core domain-containing protein</fullName>
    </recommendedName>
</protein>
<keyword evidence="4" id="KW-0408">Iron</keyword>
<gene>
    <name evidence="7" type="ORF">E9232_001195</name>
</gene>
<proteinExistence type="predicted"/>
<keyword evidence="5" id="KW-0411">Iron-sulfur</keyword>
<evidence type="ECO:0000256" key="5">
    <source>
        <dbReference type="ARBA" id="ARBA00023014"/>
    </source>
</evidence>
<dbReference type="PANTHER" id="PTHR43409:SF7">
    <property type="entry name" value="BLL1977 PROTEIN"/>
    <property type="match status" value="1"/>
</dbReference>
<dbReference type="InterPro" id="IPR006638">
    <property type="entry name" value="Elp3/MiaA/NifB-like_rSAM"/>
</dbReference>
<evidence type="ECO:0000256" key="1">
    <source>
        <dbReference type="ARBA" id="ARBA00001966"/>
    </source>
</evidence>
<evidence type="ECO:0000259" key="6">
    <source>
        <dbReference type="PROSITE" id="PS51918"/>
    </source>
</evidence>
<comment type="caution">
    <text evidence="7">The sequence shown here is derived from an EMBL/GenBank/DDBJ whole genome shotgun (WGS) entry which is preliminary data.</text>
</comment>
<dbReference type="InterPro" id="IPR058240">
    <property type="entry name" value="rSAM_sf"/>
</dbReference>
<dbReference type="SMART" id="SM00729">
    <property type="entry name" value="Elp3"/>
    <property type="match status" value="1"/>
</dbReference>
<dbReference type="CDD" id="cd01335">
    <property type="entry name" value="Radical_SAM"/>
    <property type="match status" value="1"/>
</dbReference>
<dbReference type="SUPFAM" id="SSF102114">
    <property type="entry name" value="Radical SAM enzymes"/>
    <property type="match status" value="1"/>
</dbReference>
<dbReference type="PANTHER" id="PTHR43409">
    <property type="entry name" value="ANAEROBIC MAGNESIUM-PROTOPORPHYRIN IX MONOMETHYL ESTER CYCLASE-RELATED"/>
    <property type="match status" value="1"/>
</dbReference>
<evidence type="ECO:0000256" key="3">
    <source>
        <dbReference type="ARBA" id="ARBA00022723"/>
    </source>
</evidence>
<reference evidence="7 8" key="1">
    <citation type="submission" date="2023-07" db="EMBL/GenBank/DDBJ databases">
        <title>Sorghum-associated microbial communities from plants grown in Nebraska, USA.</title>
        <authorList>
            <person name="Schachtman D."/>
        </authorList>
    </citation>
    <scope>NUCLEOTIDE SEQUENCE [LARGE SCALE GENOMIC DNA]</scope>
    <source>
        <strain evidence="7 8">584</strain>
    </source>
</reference>
<name>A0ABU1JJA3_9PROT</name>
<dbReference type="RefSeq" id="WP_309792703.1">
    <property type="nucleotide sequence ID" value="NZ_JAVDPW010000002.1"/>
</dbReference>
<keyword evidence="3" id="KW-0479">Metal-binding</keyword>
<dbReference type="SFLD" id="SFLDG01082">
    <property type="entry name" value="B12-binding_domain_containing"/>
    <property type="match status" value="1"/>
</dbReference>
<keyword evidence="8" id="KW-1185">Reference proteome</keyword>
<dbReference type="Proteomes" id="UP001262410">
    <property type="component" value="Unassembled WGS sequence"/>
</dbReference>
<dbReference type="InterPro" id="IPR051198">
    <property type="entry name" value="BchE-like"/>
</dbReference>
<dbReference type="Pfam" id="PF04055">
    <property type="entry name" value="Radical_SAM"/>
    <property type="match status" value="1"/>
</dbReference>
<keyword evidence="2" id="KW-0949">S-adenosyl-L-methionine</keyword>
<comment type="cofactor">
    <cofactor evidence="1">
        <name>[4Fe-4S] cluster</name>
        <dbReference type="ChEBI" id="CHEBI:49883"/>
    </cofactor>
</comment>
<accession>A0ABU1JJA3</accession>
<evidence type="ECO:0000256" key="2">
    <source>
        <dbReference type="ARBA" id="ARBA00022691"/>
    </source>
</evidence>
<dbReference type="EMBL" id="JAVDPW010000002">
    <property type="protein sequence ID" value="MDR6288688.1"/>
    <property type="molecule type" value="Genomic_DNA"/>
</dbReference>
<evidence type="ECO:0000313" key="8">
    <source>
        <dbReference type="Proteomes" id="UP001262410"/>
    </source>
</evidence>
<dbReference type="PROSITE" id="PS51918">
    <property type="entry name" value="RADICAL_SAM"/>
    <property type="match status" value="1"/>
</dbReference>
<sequence length="591" mass="66524">MAAGTSAKRIFELILIKPSHYDDDGYVIQWLRSAIPSNTLAVLYGLARDCAERHILGPDVEIAITAIDETNTRVRPQAIIRRIRRAGAGMVALVGVQSNQFPRAVDIARPLRDAGLQVGIGGFHVSGTIAMLPGLQPEVAAAQAMGISLFAGEAEGRLDAVLIDAFAGRLQPLYNFMDDLPNIEGVPMPVLPIARVRRTAGRHASFDAGRGCPFQCSFCTIINVQGRKSRRRSPDDVEQIIRENVRNGISRFFITDDNFARNKDWEPIFDRLIELREREKLSFRMIIQVDTMCHRIPHFIEKAGRAGVTRVFIGLENINPDSLVGAKKRQNKITEYRKMLLAWKSIGAMTYAGYILGFPTDTAETIVRDIGIIQRELPVDLLEFFFLTPLPGSEDHKNLFQSGIAMDADMNRYDLNHTTTGHPLMPRAEWERVYQLAWDTYYSPAHMETVMRRAAATGISVGKILFLLLWFYSCISVEKLHPLEGGYLRRKARTDRRPGLPREAAIPFYLGYAGETVAKHWALLRLWWRFNRIRRQIKADPNRKAYHDLALTPVTEDELDTLEMFSVTQGAKAAAARAHTRPAPQPQDALV</sequence>